<dbReference type="InterPro" id="IPR026004">
    <property type="entry name" value="Septum_form"/>
</dbReference>
<proteinExistence type="predicted"/>
<name>A0A066Z7H4_9ACTN</name>
<dbReference type="OrthoDB" id="3854759at2"/>
<comment type="caution">
    <text evidence="4">The sequence shown here is derived from an EMBL/GenBank/DDBJ whole genome shotgun (WGS) entry which is preliminary data.</text>
</comment>
<keyword evidence="5" id="KW-1185">Reference proteome</keyword>
<evidence type="ECO:0000259" key="3">
    <source>
        <dbReference type="Pfam" id="PF13845"/>
    </source>
</evidence>
<dbReference type="eggNOG" id="ENOG5030PF6">
    <property type="taxonomic scope" value="Bacteria"/>
</dbReference>
<evidence type="ECO:0000313" key="5">
    <source>
        <dbReference type="Proteomes" id="UP000027178"/>
    </source>
</evidence>
<dbReference type="AlphaFoldDB" id="A0A066Z7H4"/>
<evidence type="ECO:0000256" key="1">
    <source>
        <dbReference type="SAM" id="MobiDB-lite"/>
    </source>
</evidence>
<feature type="chain" id="PRO_5038433895" description="Septum formation-related domain-containing protein" evidence="2">
    <location>
        <begin position="22"/>
        <end position="156"/>
    </location>
</feature>
<protein>
    <recommendedName>
        <fullName evidence="3">Septum formation-related domain-containing protein</fullName>
    </recommendedName>
</protein>
<dbReference type="RefSeq" id="WP_035861535.1">
    <property type="nucleotide sequence ID" value="NZ_KK853997.1"/>
</dbReference>
<evidence type="ECO:0000313" key="4">
    <source>
        <dbReference type="EMBL" id="KDN86281.1"/>
    </source>
</evidence>
<feature type="signal peptide" evidence="2">
    <location>
        <begin position="1"/>
        <end position="21"/>
    </location>
</feature>
<accession>A0A066Z7H4</accession>
<dbReference type="EMBL" id="JNBY01000073">
    <property type="protein sequence ID" value="KDN86281.1"/>
    <property type="molecule type" value="Genomic_DNA"/>
</dbReference>
<dbReference type="HOGENOM" id="CLU_1684233_0_0_11"/>
<feature type="domain" description="Septum formation-related" evidence="3">
    <location>
        <begin position="58"/>
        <end position="119"/>
    </location>
</feature>
<dbReference type="Proteomes" id="UP000027178">
    <property type="component" value="Unassembled WGS sequence"/>
</dbReference>
<keyword evidence="2" id="KW-0732">Signal</keyword>
<dbReference type="PATRIC" id="fig|1348663.4.peg.2027"/>
<feature type="compositionally biased region" description="Pro residues" evidence="1">
    <location>
        <begin position="35"/>
        <end position="49"/>
    </location>
</feature>
<dbReference type="Pfam" id="PF13845">
    <property type="entry name" value="Septum_form"/>
    <property type="match status" value="1"/>
</dbReference>
<sequence>MSGRQKTVLAALLAVLLAALAAVLLWPDPPRRAAAPPPPHSASPSPSPSPTKTVPYPYFTPGTCFQVPRLSNVHEPTAVPCDQPHDAEAIANADLPDGLADLPAIFRTMTELCKAPTAQALQLRPDGPRHGTSVGLPLEFYRQGLRGITCALTFKA</sequence>
<gene>
    <name evidence="4" type="ORF">KCH_20980</name>
</gene>
<organism evidence="4 5">
    <name type="scientific">Kitasatospora cheerisanensis KCTC 2395</name>
    <dbReference type="NCBI Taxonomy" id="1348663"/>
    <lineage>
        <taxon>Bacteria</taxon>
        <taxon>Bacillati</taxon>
        <taxon>Actinomycetota</taxon>
        <taxon>Actinomycetes</taxon>
        <taxon>Kitasatosporales</taxon>
        <taxon>Streptomycetaceae</taxon>
        <taxon>Kitasatospora</taxon>
    </lineage>
</organism>
<reference evidence="4 5" key="1">
    <citation type="submission" date="2014-05" db="EMBL/GenBank/DDBJ databases">
        <title>Draft Genome Sequence of Kitasatospora cheerisanensis KCTC 2395.</title>
        <authorList>
            <person name="Nam D.H."/>
        </authorList>
    </citation>
    <scope>NUCLEOTIDE SEQUENCE [LARGE SCALE GENOMIC DNA]</scope>
    <source>
        <strain evidence="4 5">KCTC 2395</strain>
    </source>
</reference>
<evidence type="ECO:0000256" key="2">
    <source>
        <dbReference type="SAM" id="SignalP"/>
    </source>
</evidence>
<feature type="region of interest" description="Disordered" evidence="1">
    <location>
        <begin position="33"/>
        <end position="54"/>
    </location>
</feature>